<feature type="compositionally biased region" description="Polar residues" evidence="1">
    <location>
        <begin position="208"/>
        <end position="219"/>
    </location>
</feature>
<proteinExistence type="predicted"/>
<keyword evidence="2" id="KW-1133">Transmembrane helix</keyword>
<keyword evidence="2" id="KW-0472">Membrane</keyword>
<reference evidence="4" key="1">
    <citation type="submission" date="2017-02" db="EMBL/GenBank/DDBJ databases">
        <authorList>
            <person name="Varghese N."/>
            <person name="Submissions S."/>
        </authorList>
    </citation>
    <scope>NUCLEOTIDE SEQUENCE [LARGE SCALE GENOMIC DNA]</scope>
    <source>
        <strain evidence="4">DSM 23966</strain>
    </source>
</reference>
<keyword evidence="2" id="KW-0812">Transmembrane</keyword>
<feature type="transmembrane region" description="Helical" evidence="2">
    <location>
        <begin position="47"/>
        <end position="66"/>
    </location>
</feature>
<evidence type="ECO:0000256" key="1">
    <source>
        <dbReference type="SAM" id="MobiDB-lite"/>
    </source>
</evidence>
<dbReference type="PANTHER" id="PTHR35792">
    <property type="entry name" value="GENERAL STRESS PROTEIN"/>
    <property type="match status" value="1"/>
</dbReference>
<accession>A0A1T4XRM6</accession>
<evidence type="ECO:0000313" key="3">
    <source>
        <dbReference type="EMBL" id="SKA92210.1"/>
    </source>
</evidence>
<dbReference type="AlphaFoldDB" id="A0A1T4XRM6"/>
<dbReference type="EMBL" id="FUYJ01000001">
    <property type="protein sequence ID" value="SKA92210.1"/>
    <property type="molecule type" value="Genomic_DNA"/>
</dbReference>
<dbReference type="InterPro" id="IPR052928">
    <property type="entry name" value="Desiccation-related_membrane"/>
</dbReference>
<organism evidence="3 4">
    <name type="scientific">Sporosarcina newyorkensis</name>
    <dbReference type="NCBI Taxonomy" id="759851"/>
    <lineage>
        <taxon>Bacteria</taxon>
        <taxon>Bacillati</taxon>
        <taxon>Bacillota</taxon>
        <taxon>Bacilli</taxon>
        <taxon>Bacillales</taxon>
        <taxon>Caryophanaceae</taxon>
        <taxon>Sporosarcina</taxon>
    </lineage>
</organism>
<dbReference type="InterPro" id="IPR024623">
    <property type="entry name" value="YtxH"/>
</dbReference>
<dbReference type="Pfam" id="PF12732">
    <property type="entry name" value="YtxH"/>
    <property type="match status" value="1"/>
</dbReference>
<evidence type="ECO:0000256" key="2">
    <source>
        <dbReference type="SAM" id="Phobius"/>
    </source>
</evidence>
<dbReference type="PANTHER" id="PTHR35792:SF1">
    <property type="entry name" value="SLL0268 PROTEIN"/>
    <property type="match status" value="1"/>
</dbReference>
<feature type="region of interest" description="Disordered" evidence="1">
    <location>
        <begin position="1"/>
        <end position="22"/>
    </location>
</feature>
<dbReference type="Proteomes" id="UP000190042">
    <property type="component" value="Unassembled WGS sequence"/>
</dbReference>
<gene>
    <name evidence="3" type="ORF">SAMN04244570_1266</name>
</gene>
<protein>
    <submittedName>
        <fullName evidence="3">Gas vesicle protein</fullName>
    </submittedName>
</protein>
<feature type="region of interest" description="Disordered" evidence="1">
    <location>
        <begin position="153"/>
        <end position="219"/>
    </location>
</feature>
<evidence type="ECO:0000313" key="4">
    <source>
        <dbReference type="Proteomes" id="UP000190042"/>
    </source>
</evidence>
<keyword evidence="4" id="KW-1185">Reference proteome</keyword>
<dbReference type="RefSeq" id="WP_078816922.1">
    <property type="nucleotide sequence ID" value="NZ_FUYJ01000001.1"/>
</dbReference>
<name>A0A1T4XRM6_9BACL</name>
<feature type="compositionally biased region" description="Basic and acidic residues" evidence="1">
    <location>
        <begin position="174"/>
        <end position="205"/>
    </location>
</feature>
<feature type="compositionally biased region" description="Polar residues" evidence="1">
    <location>
        <begin position="1"/>
        <end position="17"/>
    </location>
</feature>
<sequence>MTENKPNYNTNQGTYANTYGEPQYPANYTYRSTNDLYEEDNSGTGSFLAGAIIGGVIGAATALFLAPKTGREMREDFTTQAAQLKDKSIELSSTAKDKAIELSSTAKDKTADWTDVAKEKTAAFTSAAKDKSSELSQTIQEQSGQLVDKVKSVAGKTNIPMDDGTVSSEGEEATEYKSMKESKEESGKIKKADQSVDQNEKEKPHKNVNPNKTVSASKK</sequence>